<reference evidence="7 9" key="1">
    <citation type="journal article" date="2012" name="Nature">
        <title>Algal genomes reveal evolutionary mosaicism and the fate of nucleomorphs.</title>
        <authorList>
            <consortium name="DOE Joint Genome Institute"/>
            <person name="Curtis B.A."/>
            <person name="Tanifuji G."/>
            <person name="Burki F."/>
            <person name="Gruber A."/>
            <person name="Irimia M."/>
            <person name="Maruyama S."/>
            <person name="Arias M.C."/>
            <person name="Ball S.G."/>
            <person name="Gile G.H."/>
            <person name="Hirakawa Y."/>
            <person name="Hopkins J.F."/>
            <person name="Kuo A."/>
            <person name="Rensing S.A."/>
            <person name="Schmutz J."/>
            <person name="Symeonidi A."/>
            <person name="Elias M."/>
            <person name="Eveleigh R.J."/>
            <person name="Herman E.K."/>
            <person name="Klute M.J."/>
            <person name="Nakayama T."/>
            <person name="Obornik M."/>
            <person name="Reyes-Prieto A."/>
            <person name="Armbrust E.V."/>
            <person name="Aves S.J."/>
            <person name="Beiko R.G."/>
            <person name="Coutinho P."/>
            <person name="Dacks J.B."/>
            <person name="Durnford D.G."/>
            <person name="Fast N.M."/>
            <person name="Green B.R."/>
            <person name="Grisdale C.J."/>
            <person name="Hempel F."/>
            <person name="Henrissat B."/>
            <person name="Hoppner M.P."/>
            <person name="Ishida K."/>
            <person name="Kim E."/>
            <person name="Koreny L."/>
            <person name="Kroth P.G."/>
            <person name="Liu Y."/>
            <person name="Malik S.B."/>
            <person name="Maier U.G."/>
            <person name="McRose D."/>
            <person name="Mock T."/>
            <person name="Neilson J.A."/>
            <person name="Onodera N.T."/>
            <person name="Poole A.M."/>
            <person name="Pritham E.J."/>
            <person name="Richards T.A."/>
            <person name="Rocap G."/>
            <person name="Roy S.W."/>
            <person name="Sarai C."/>
            <person name="Schaack S."/>
            <person name="Shirato S."/>
            <person name="Slamovits C.H."/>
            <person name="Spencer D.F."/>
            <person name="Suzuki S."/>
            <person name="Worden A.Z."/>
            <person name="Zauner S."/>
            <person name="Barry K."/>
            <person name="Bell C."/>
            <person name="Bharti A.K."/>
            <person name="Crow J.A."/>
            <person name="Grimwood J."/>
            <person name="Kramer R."/>
            <person name="Lindquist E."/>
            <person name="Lucas S."/>
            <person name="Salamov A."/>
            <person name="McFadden G.I."/>
            <person name="Lane C.E."/>
            <person name="Keeling P.J."/>
            <person name="Gray M.W."/>
            <person name="Grigoriev I.V."/>
            <person name="Archibald J.M."/>
        </authorList>
    </citation>
    <scope>NUCLEOTIDE SEQUENCE</scope>
    <source>
        <strain evidence="7 9">CCMP2712</strain>
    </source>
</reference>
<keyword evidence="2" id="KW-0238">DNA-binding</keyword>
<sequence length="141" mass="15616">MFGPTFVTIHVRKKAGDSAKPQASKIFLTASDLQRLLVYKQVDAAKLLGVSLTALKNACRQLGLESWPKERSQLLAARRREAWDVREWFGGQEEGISATEGTEQEEEAVEEDGTGPMLDSAPYLEKWCEEGAACVNEEEKG</sequence>
<evidence type="ECO:0000256" key="4">
    <source>
        <dbReference type="ARBA" id="ARBA00023242"/>
    </source>
</evidence>
<dbReference type="GeneID" id="17290102"/>
<feature type="domain" description="RWP-RK" evidence="6">
    <location>
        <begin position="13"/>
        <end position="99"/>
    </location>
</feature>
<dbReference type="EnsemblProtists" id="EKX33381">
    <property type="protein sequence ID" value="EKX33381"/>
    <property type="gene ID" value="GUITHDRAFT_120445"/>
</dbReference>
<feature type="region of interest" description="Disordered" evidence="5">
    <location>
        <begin position="93"/>
        <end position="117"/>
    </location>
</feature>
<dbReference type="PaxDb" id="55529-EKX33381"/>
<dbReference type="InterPro" id="IPR003035">
    <property type="entry name" value="RWP-RK_dom"/>
</dbReference>
<keyword evidence="4" id="KW-0539">Nucleus</keyword>
<dbReference type="KEGG" id="gtt:GUITHDRAFT_120445"/>
<keyword evidence="1" id="KW-0805">Transcription regulation</keyword>
<dbReference type="EMBL" id="JH993144">
    <property type="protein sequence ID" value="EKX33381.1"/>
    <property type="molecule type" value="Genomic_DNA"/>
</dbReference>
<feature type="compositionally biased region" description="Acidic residues" evidence="5">
    <location>
        <begin position="102"/>
        <end position="113"/>
    </location>
</feature>
<dbReference type="HOGENOM" id="CLU_151595_0_0_1"/>
<keyword evidence="3" id="KW-0804">Transcription</keyword>
<gene>
    <name evidence="7" type="ORF">GUITHDRAFT_120445</name>
</gene>
<evidence type="ECO:0000256" key="3">
    <source>
        <dbReference type="ARBA" id="ARBA00023163"/>
    </source>
</evidence>
<proteinExistence type="predicted"/>
<accession>L1IAV7</accession>
<dbReference type="Pfam" id="PF02042">
    <property type="entry name" value="RWP-RK"/>
    <property type="match status" value="1"/>
</dbReference>
<dbReference type="GO" id="GO:0003677">
    <property type="term" value="F:DNA binding"/>
    <property type="evidence" value="ECO:0007669"/>
    <property type="project" value="UniProtKB-KW"/>
</dbReference>
<evidence type="ECO:0000256" key="5">
    <source>
        <dbReference type="SAM" id="MobiDB-lite"/>
    </source>
</evidence>
<protein>
    <recommendedName>
        <fullName evidence="6">RWP-RK domain-containing protein</fullName>
    </recommendedName>
</protein>
<dbReference type="RefSeq" id="XP_005820361.1">
    <property type="nucleotide sequence ID" value="XM_005820304.1"/>
</dbReference>
<reference evidence="8" key="3">
    <citation type="submission" date="2015-06" db="UniProtKB">
        <authorList>
            <consortium name="EnsemblProtists"/>
        </authorList>
    </citation>
    <scope>IDENTIFICATION</scope>
</reference>
<organism evidence="7">
    <name type="scientific">Guillardia theta (strain CCMP2712)</name>
    <name type="common">Cryptophyte</name>
    <dbReference type="NCBI Taxonomy" id="905079"/>
    <lineage>
        <taxon>Eukaryota</taxon>
        <taxon>Cryptophyceae</taxon>
        <taxon>Pyrenomonadales</taxon>
        <taxon>Geminigeraceae</taxon>
        <taxon>Guillardia</taxon>
    </lineage>
</organism>
<evidence type="ECO:0000313" key="8">
    <source>
        <dbReference type="EnsemblProtists" id="EKX33381"/>
    </source>
</evidence>
<dbReference type="PROSITE" id="PS51519">
    <property type="entry name" value="RWP_RK"/>
    <property type="match status" value="1"/>
</dbReference>
<dbReference type="Proteomes" id="UP000011087">
    <property type="component" value="Unassembled WGS sequence"/>
</dbReference>
<evidence type="ECO:0000256" key="2">
    <source>
        <dbReference type="ARBA" id="ARBA00023125"/>
    </source>
</evidence>
<evidence type="ECO:0000256" key="1">
    <source>
        <dbReference type="ARBA" id="ARBA00023015"/>
    </source>
</evidence>
<evidence type="ECO:0000313" key="7">
    <source>
        <dbReference type="EMBL" id="EKX33381.1"/>
    </source>
</evidence>
<dbReference type="AlphaFoldDB" id="L1IAV7"/>
<evidence type="ECO:0000313" key="9">
    <source>
        <dbReference type="Proteomes" id="UP000011087"/>
    </source>
</evidence>
<evidence type="ECO:0000259" key="6">
    <source>
        <dbReference type="PROSITE" id="PS51519"/>
    </source>
</evidence>
<reference evidence="9" key="2">
    <citation type="submission" date="2012-11" db="EMBL/GenBank/DDBJ databases">
        <authorList>
            <person name="Kuo A."/>
            <person name="Curtis B.A."/>
            <person name="Tanifuji G."/>
            <person name="Burki F."/>
            <person name="Gruber A."/>
            <person name="Irimia M."/>
            <person name="Maruyama S."/>
            <person name="Arias M.C."/>
            <person name="Ball S.G."/>
            <person name="Gile G.H."/>
            <person name="Hirakawa Y."/>
            <person name="Hopkins J.F."/>
            <person name="Rensing S.A."/>
            <person name="Schmutz J."/>
            <person name="Symeonidi A."/>
            <person name="Elias M."/>
            <person name="Eveleigh R.J."/>
            <person name="Herman E.K."/>
            <person name="Klute M.J."/>
            <person name="Nakayama T."/>
            <person name="Obornik M."/>
            <person name="Reyes-Prieto A."/>
            <person name="Armbrust E.V."/>
            <person name="Aves S.J."/>
            <person name="Beiko R.G."/>
            <person name="Coutinho P."/>
            <person name="Dacks J.B."/>
            <person name="Durnford D.G."/>
            <person name="Fast N.M."/>
            <person name="Green B.R."/>
            <person name="Grisdale C."/>
            <person name="Hempe F."/>
            <person name="Henrissat B."/>
            <person name="Hoppner M.P."/>
            <person name="Ishida K.-I."/>
            <person name="Kim E."/>
            <person name="Koreny L."/>
            <person name="Kroth P.G."/>
            <person name="Liu Y."/>
            <person name="Malik S.-B."/>
            <person name="Maier U.G."/>
            <person name="McRose D."/>
            <person name="Mock T."/>
            <person name="Neilson J.A."/>
            <person name="Onodera N.T."/>
            <person name="Poole A.M."/>
            <person name="Pritham E.J."/>
            <person name="Richards T.A."/>
            <person name="Rocap G."/>
            <person name="Roy S.W."/>
            <person name="Sarai C."/>
            <person name="Schaack S."/>
            <person name="Shirato S."/>
            <person name="Slamovits C.H."/>
            <person name="Spencer D.F."/>
            <person name="Suzuki S."/>
            <person name="Worden A.Z."/>
            <person name="Zauner S."/>
            <person name="Barry K."/>
            <person name="Bell C."/>
            <person name="Bharti A.K."/>
            <person name="Crow J.A."/>
            <person name="Grimwood J."/>
            <person name="Kramer R."/>
            <person name="Lindquist E."/>
            <person name="Lucas S."/>
            <person name="Salamov A."/>
            <person name="McFadden G.I."/>
            <person name="Lane C.E."/>
            <person name="Keeling P.J."/>
            <person name="Gray M.W."/>
            <person name="Grigoriev I.V."/>
            <person name="Archibald J.M."/>
        </authorList>
    </citation>
    <scope>NUCLEOTIDE SEQUENCE</scope>
    <source>
        <strain evidence="9">CCMP2712</strain>
    </source>
</reference>
<name>L1IAV7_GUITC</name>
<keyword evidence="9" id="KW-1185">Reference proteome</keyword>